<proteinExistence type="inferred from homology"/>
<evidence type="ECO:0000256" key="1">
    <source>
        <dbReference type="ARBA" id="ARBA00022730"/>
    </source>
</evidence>
<organism evidence="7">
    <name type="scientific">bioreactor metagenome</name>
    <dbReference type="NCBI Taxonomy" id="1076179"/>
    <lineage>
        <taxon>unclassified sequences</taxon>
        <taxon>metagenomes</taxon>
        <taxon>ecological metagenomes</taxon>
    </lineage>
</organism>
<dbReference type="SUPFAM" id="SSF50715">
    <property type="entry name" value="Ribosomal protein L25-like"/>
    <property type="match status" value="1"/>
</dbReference>
<feature type="domain" description="Large ribosomal subunit protein bL25 L25" evidence="5">
    <location>
        <begin position="6"/>
        <end position="92"/>
    </location>
</feature>
<dbReference type="NCBIfam" id="NF004132">
    <property type="entry name" value="PRK05618.2-2"/>
    <property type="match status" value="1"/>
</dbReference>
<protein>
    <submittedName>
        <fullName evidence="7">50S ribosomal protein L25</fullName>
    </submittedName>
</protein>
<dbReference type="InterPro" id="IPR020057">
    <property type="entry name" value="Ribosomal_bL25_b-dom"/>
</dbReference>
<dbReference type="AlphaFoldDB" id="A0A645BCY4"/>
<sequence>MKTYELKGEIREDFGKKAARSYRGEGLIPCVVYGGSNEKNINFVVKKSDVRNLIYTPEVYLINLVLDGKPMKAILKEIQFHPVKDNILHIDFLHVFPNIPVVIELPVRLEGLAAGVKSGGKLSLDMRKLKVKALADKIPQELVVNVDALELGKSIQVGELNFEGLELLTPKNAVVCRVSLTRAARGAAAKAQ</sequence>
<dbReference type="InterPro" id="IPR020930">
    <property type="entry name" value="Ribosomal_uL5_bac-type"/>
</dbReference>
<dbReference type="NCBIfam" id="TIGR00731">
    <property type="entry name" value="bL25_bact_ctc"/>
    <property type="match status" value="1"/>
</dbReference>
<comment type="caution">
    <text evidence="7">The sequence shown here is derived from an EMBL/GenBank/DDBJ whole genome shotgun (WGS) entry which is preliminary data.</text>
</comment>
<evidence type="ECO:0000256" key="4">
    <source>
        <dbReference type="ARBA" id="ARBA00023274"/>
    </source>
</evidence>
<evidence type="ECO:0000256" key="2">
    <source>
        <dbReference type="ARBA" id="ARBA00022884"/>
    </source>
</evidence>
<keyword evidence="4" id="KW-0687">Ribonucleoprotein</keyword>
<dbReference type="InterPro" id="IPR020056">
    <property type="entry name" value="Rbsml_bL25/Gln-tRNA_synth_N"/>
</dbReference>
<accession>A0A645BCY4</accession>
<dbReference type="InterPro" id="IPR001021">
    <property type="entry name" value="Ribosomal_bL25_long"/>
</dbReference>
<dbReference type="InterPro" id="IPR029751">
    <property type="entry name" value="Ribosomal_L25_dom"/>
</dbReference>
<gene>
    <name evidence="7" type="primary">rplY_24</name>
    <name evidence="7" type="ORF">SDC9_110072</name>
</gene>
<evidence type="ECO:0000256" key="3">
    <source>
        <dbReference type="ARBA" id="ARBA00022980"/>
    </source>
</evidence>
<dbReference type="GO" id="GO:0006412">
    <property type="term" value="P:translation"/>
    <property type="evidence" value="ECO:0007669"/>
    <property type="project" value="InterPro"/>
</dbReference>
<dbReference type="CDD" id="cd00495">
    <property type="entry name" value="Ribosomal_L25_TL5_CTC"/>
    <property type="match status" value="1"/>
</dbReference>
<dbReference type="InterPro" id="IPR037121">
    <property type="entry name" value="Ribosomal_bL25_C"/>
</dbReference>
<dbReference type="PANTHER" id="PTHR33284:SF1">
    <property type="entry name" value="RIBOSOMAL PROTEIN L25_GLN-TRNA SYNTHETASE, ANTI-CODON-BINDING DOMAIN-CONTAINING PROTEIN"/>
    <property type="match status" value="1"/>
</dbReference>
<dbReference type="NCBIfam" id="NF004612">
    <property type="entry name" value="PRK05943.1"/>
    <property type="match status" value="1"/>
</dbReference>
<name>A0A645BCY4_9ZZZZ</name>
<dbReference type="Pfam" id="PF01386">
    <property type="entry name" value="Ribosomal_L25p"/>
    <property type="match status" value="1"/>
</dbReference>
<evidence type="ECO:0000259" key="6">
    <source>
        <dbReference type="Pfam" id="PF14693"/>
    </source>
</evidence>
<dbReference type="GO" id="GO:0008097">
    <property type="term" value="F:5S rRNA binding"/>
    <property type="evidence" value="ECO:0007669"/>
    <property type="project" value="InterPro"/>
</dbReference>
<reference evidence="7" key="1">
    <citation type="submission" date="2019-08" db="EMBL/GenBank/DDBJ databases">
        <authorList>
            <person name="Kucharzyk K."/>
            <person name="Murdoch R.W."/>
            <person name="Higgins S."/>
            <person name="Loffler F."/>
        </authorList>
    </citation>
    <scope>NUCLEOTIDE SEQUENCE</scope>
</reference>
<dbReference type="HAMAP" id="MF_01334">
    <property type="entry name" value="Ribosomal_bL25_CTC"/>
    <property type="match status" value="1"/>
</dbReference>
<dbReference type="Gene3D" id="2.40.240.10">
    <property type="entry name" value="Ribosomal Protein L25, Chain P"/>
    <property type="match status" value="1"/>
</dbReference>
<dbReference type="EMBL" id="VSSQ01019271">
    <property type="protein sequence ID" value="MPM63192.1"/>
    <property type="molecule type" value="Genomic_DNA"/>
</dbReference>
<dbReference type="Pfam" id="PF14693">
    <property type="entry name" value="Ribosomal_TL5_C"/>
    <property type="match status" value="1"/>
</dbReference>
<dbReference type="GO" id="GO:0022625">
    <property type="term" value="C:cytosolic large ribosomal subunit"/>
    <property type="evidence" value="ECO:0007669"/>
    <property type="project" value="TreeGrafter"/>
</dbReference>
<keyword evidence="2" id="KW-0694">RNA-binding</keyword>
<evidence type="ECO:0000259" key="5">
    <source>
        <dbReference type="Pfam" id="PF01386"/>
    </source>
</evidence>
<feature type="domain" description="Large ribosomal subunit protein bL25 beta" evidence="6">
    <location>
        <begin position="101"/>
        <end position="180"/>
    </location>
</feature>
<keyword evidence="3 7" id="KW-0689">Ribosomal protein</keyword>
<dbReference type="Gene3D" id="2.170.120.20">
    <property type="entry name" value="Ribosomal protein L25, beta domain"/>
    <property type="match status" value="1"/>
</dbReference>
<dbReference type="PANTHER" id="PTHR33284">
    <property type="entry name" value="RIBOSOMAL PROTEIN L25/GLN-TRNA SYNTHETASE, ANTI-CODON-BINDING DOMAIN-CONTAINING PROTEIN"/>
    <property type="match status" value="1"/>
</dbReference>
<dbReference type="InterPro" id="IPR011035">
    <property type="entry name" value="Ribosomal_bL25/Gln-tRNA_synth"/>
</dbReference>
<dbReference type="GO" id="GO:0003735">
    <property type="term" value="F:structural constituent of ribosome"/>
    <property type="evidence" value="ECO:0007669"/>
    <property type="project" value="InterPro"/>
</dbReference>
<keyword evidence="1" id="KW-0699">rRNA-binding</keyword>
<evidence type="ECO:0000313" key="7">
    <source>
        <dbReference type="EMBL" id="MPM63192.1"/>
    </source>
</evidence>